<evidence type="ECO:0000256" key="5">
    <source>
        <dbReference type="ARBA" id="ARBA00023136"/>
    </source>
</evidence>
<dbReference type="Proteomes" id="UP001500604">
    <property type="component" value="Unassembled WGS sequence"/>
</dbReference>
<evidence type="ECO:0000256" key="3">
    <source>
        <dbReference type="ARBA" id="ARBA00022692"/>
    </source>
</evidence>
<evidence type="ECO:0000313" key="8">
    <source>
        <dbReference type="Proteomes" id="UP001500604"/>
    </source>
</evidence>
<gene>
    <name evidence="7" type="ORF">GCM10023116_27190</name>
</gene>
<keyword evidence="3 6" id="KW-0812">Transmembrane</keyword>
<dbReference type="PANTHER" id="PTHR33931">
    <property type="entry name" value="HOLIN-LIKE PROTEIN CIDA-RELATED"/>
    <property type="match status" value="1"/>
</dbReference>
<keyword evidence="8" id="KW-1185">Reference proteome</keyword>
<sequence>MIKGLFILFLFQSLGEAIHRFAHVPVPSAVIGMMLLFLSLPFFGALSDDLATASSHLIRHMSLLFVPAATGFIFYLLHSQNQTIPILAVVSLGTVIVIVVTALVMKNLVRGSYKPDNGISKVSENDH</sequence>
<dbReference type="RefSeq" id="WP_345196615.1">
    <property type="nucleotide sequence ID" value="NZ_BAABFL010000395.1"/>
</dbReference>
<dbReference type="EMBL" id="BAABFL010000395">
    <property type="protein sequence ID" value="GAA4650436.1"/>
    <property type="molecule type" value="Genomic_DNA"/>
</dbReference>
<feature type="transmembrane region" description="Helical" evidence="6">
    <location>
        <begin position="25"/>
        <end position="45"/>
    </location>
</feature>
<evidence type="ECO:0000313" key="7">
    <source>
        <dbReference type="EMBL" id="GAA4650436.1"/>
    </source>
</evidence>
<evidence type="ECO:0000256" key="2">
    <source>
        <dbReference type="ARBA" id="ARBA00022475"/>
    </source>
</evidence>
<reference evidence="8" key="1">
    <citation type="journal article" date="2019" name="Int. J. Syst. Evol. Microbiol.">
        <title>The Global Catalogue of Microorganisms (GCM) 10K type strain sequencing project: providing services to taxonomists for standard genome sequencing and annotation.</title>
        <authorList>
            <consortium name="The Broad Institute Genomics Platform"/>
            <consortium name="The Broad Institute Genome Sequencing Center for Infectious Disease"/>
            <person name="Wu L."/>
            <person name="Ma J."/>
        </authorList>
    </citation>
    <scope>NUCLEOTIDE SEQUENCE [LARGE SCALE GENOMIC DNA]</scope>
    <source>
        <strain evidence="8">JCM 17805</strain>
    </source>
</reference>
<feature type="transmembrane region" description="Helical" evidence="6">
    <location>
        <begin position="83"/>
        <end position="105"/>
    </location>
</feature>
<keyword evidence="5 6" id="KW-0472">Membrane</keyword>
<dbReference type="Pfam" id="PF03788">
    <property type="entry name" value="LrgA"/>
    <property type="match status" value="1"/>
</dbReference>
<proteinExistence type="predicted"/>
<keyword evidence="2" id="KW-1003">Cell membrane</keyword>
<dbReference type="InterPro" id="IPR005538">
    <property type="entry name" value="LrgA/CidA"/>
</dbReference>
<name>A0ABP8V577_9GAMM</name>
<comment type="caution">
    <text evidence="7">The sequence shown here is derived from an EMBL/GenBank/DDBJ whole genome shotgun (WGS) entry which is preliminary data.</text>
</comment>
<accession>A0ABP8V577</accession>
<feature type="transmembrane region" description="Helical" evidence="6">
    <location>
        <begin position="57"/>
        <end position="77"/>
    </location>
</feature>
<protein>
    <submittedName>
        <fullName evidence="7">CidA/LrgA family protein</fullName>
    </submittedName>
</protein>
<dbReference type="PANTHER" id="PTHR33931:SF2">
    <property type="entry name" value="HOLIN-LIKE PROTEIN CIDA"/>
    <property type="match status" value="1"/>
</dbReference>
<organism evidence="7 8">
    <name type="scientific">Kistimonas scapharcae</name>
    <dbReference type="NCBI Taxonomy" id="1036133"/>
    <lineage>
        <taxon>Bacteria</taxon>
        <taxon>Pseudomonadati</taxon>
        <taxon>Pseudomonadota</taxon>
        <taxon>Gammaproteobacteria</taxon>
        <taxon>Oceanospirillales</taxon>
        <taxon>Endozoicomonadaceae</taxon>
        <taxon>Kistimonas</taxon>
    </lineage>
</organism>
<evidence type="ECO:0000256" key="6">
    <source>
        <dbReference type="SAM" id="Phobius"/>
    </source>
</evidence>
<evidence type="ECO:0000256" key="4">
    <source>
        <dbReference type="ARBA" id="ARBA00022989"/>
    </source>
</evidence>
<keyword evidence="4 6" id="KW-1133">Transmembrane helix</keyword>
<comment type="subcellular location">
    <subcellularLocation>
        <location evidence="1">Cell membrane</location>
        <topology evidence="1">Multi-pass membrane protein</topology>
    </subcellularLocation>
</comment>
<evidence type="ECO:0000256" key="1">
    <source>
        <dbReference type="ARBA" id="ARBA00004651"/>
    </source>
</evidence>